<dbReference type="OrthoDB" id="2758580at2759"/>
<feature type="compositionally biased region" description="Basic residues" evidence="1">
    <location>
        <begin position="277"/>
        <end position="289"/>
    </location>
</feature>
<feature type="compositionally biased region" description="Pro residues" evidence="1">
    <location>
        <begin position="30"/>
        <end position="45"/>
    </location>
</feature>
<feature type="region of interest" description="Disordered" evidence="1">
    <location>
        <begin position="269"/>
        <end position="296"/>
    </location>
</feature>
<gene>
    <name evidence="2" type="ORF">L227DRAFT_618126</name>
</gene>
<dbReference type="EMBL" id="ML122465">
    <property type="protein sequence ID" value="RPD52066.1"/>
    <property type="molecule type" value="Genomic_DNA"/>
</dbReference>
<feature type="compositionally biased region" description="Low complexity" evidence="1">
    <location>
        <begin position="20"/>
        <end position="29"/>
    </location>
</feature>
<feature type="compositionally biased region" description="Polar residues" evidence="1">
    <location>
        <begin position="71"/>
        <end position="87"/>
    </location>
</feature>
<dbReference type="AlphaFoldDB" id="A0A5C2RPD3"/>
<proteinExistence type="predicted"/>
<organism evidence="2 3">
    <name type="scientific">Lentinus tigrinus ALCF2SS1-6</name>
    <dbReference type="NCBI Taxonomy" id="1328759"/>
    <lineage>
        <taxon>Eukaryota</taxon>
        <taxon>Fungi</taxon>
        <taxon>Dikarya</taxon>
        <taxon>Basidiomycota</taxon>
        <taxon>Agaricomycotina</taxon>
        <taxon>Agaricomycetes</taxon>
        <taxon>Polyporales</taxon>
        <taxon>Polyporaceae</taxon>
        <taxon>Lentinus</taxon>
    </lineage>
</organism>
<name>A0A5C2RPD3_9APHY</name>
<accession>A0A5C2RPD3</accession>
<evidence type="ECO:0000313" key="3">
    <source>
        <dbReference type="Proteomes" id="UP000313359"/>
    </source>
</evidence>
<feature type="compositionally biased region" description="Polar residues" evidence="1">
    <location>
        <begin position="50"/>
        <end position="63"/>
    </location>
</feature>
<evidence type="ECO:0000256" key="1">
    <source>
        <dbReference type="SAM" id="MobiDB-lite"/>
    </source>
</evidence>
<protein>
    <submittedName>
        <fullName evidence="2">Uncharacterized protein</fullName>
    </submittedName>
</protein>
<feature type="compositionally biased region" description="Polar residues" evidence="1">
    <location>
        <begin position="1"/>
        <end position="12"/>
    </location>
</feature>
<keyword evidence="3" id="KW-1185">Reference proteome</keyword>
<feature type="compositionally biased region" description="Low complexity" evidence="1">
    <location>
        <begin position="114"/>
        <end position="130"/>
    </location>
</feature>
<feature type="region of interest" description="Disordered" evidence="1">
    <location>
        <begin position="114"/>
        <end position="149"/>
    </location>
</feature>
<sequence>MRARSGTTTPEGQTPAPRFATPAPSTSSLPSPPPLTPEPTPPPWPHTASQLAGPSTSSRSASVPTLHFVNRISQGTTILTRSASRASQAGGRPGFANAAPVVTSTSGSAASTTAASTASTSISVASTTVTQKAKNNRHDPPEDFDEDGSRTIRARLGCHPNRHEMKTGQRSETAWFPSKADFVLSAPPAWVSKRSDLVLGDLFCHWTPTSNEPQMWIWVAEANGPAWKSVTKGYVRPHDQRQLTINAQNEPQFLTDGWNRKKVRKHAAAAAAAVAATRKRERRDKGKQRAKQEDVV</sequence>
<reference evidence="2" key="1">
    <citation type="journal article" date="2018" name="Genome Biol. Evol.">
        <title>Genomics and development of Lentinus tigrinus, a white-rot wood-decaying mushroom with dimorphic fruiting bodies.</title>
        <authorList>
            <person name="Wu B."/>
            <person name="Xu Z."/>
            <person name="Knudson A."/>
            <person name="Carlson A."/>
            <person name="Chen N."/>
            <person name="Kovaka S."/>
            <person name="LaButti K."/>
            <person name="Lipzen A."/>
            <person name="Pennachio C."/>
            <person name="Riley R."/>
            <person name="Schakwitz W."/>
            <person name="Umezawa K."/>
            <person name="Ohm R.A."/>
            <person name="Grigoriev I.V."/>
            <person name="Nagy L.G."/>
            <person name="Gibbons J."/>
            <person name="Hibbett D."/>
        </authorList>
    </citation>
    <scope>NUCLEOTIDE SEQUENCE [LARGE SCALE GENOMIC DNA]</scope>
    <source>
        <strain evidence="2">ALCF2SS1-6</strain>
    </source>
</reference>
<evidence type="ECO:0000313" key="2">
    <source>
        <dbReference type="EMBL" id="RPD52066.1"/>
    </source>
</evidence>
<feature type="region of interest" description="Disordered" evidence="1">
    <location>
        <begin position="1"/>
        <end position="95"/>
    </location>
</feature>
<dbReference type="Proteomes" id="UP000313359">
    <property type="component" value="Unassembled WGS sequence"/>
</dbReference>